<comment type="similarity">
    <text evidence="3">Belongs to the LAMTOR1 family.</text>
</comment>
<evidence type="ECO:0000256" key="5">
    <source>
        <dbReference type="ARBA" id="ARBA00022707"/>
    </source>
</evidence>
<dbReference type="GO" id="GO:0031902">
    <property type="term" value="C:late endosome membrane"/>
    <property type="evidence" value="ECO:0007669"/>
    <property type="project" value="UniProtKB-SubCell"/>
</dbReference>
<keyword evidence="13" id="KW-1185">Reference proteome</keyword>
<keyword evidence="9" id="KW-0458">Lysosome</keyword>
<evidence type="ECO:0000256" key="9">
    <source>
        <dbReference type="ARBA" id="ARBA00023228"/>
    </source>
</evidence>
<accession>A0A9N9RYH2</accession>
<dbReference type="SMART" id="SM01262">
    <property type="entry name" value="LAMTOR"/>
    <property type="match status" value="1"/>
</dbReference>
<dbReference type="Pfam" id="PF15454">
    <property type="entry name" value="LAMTOR"/>
    <property type="match status" value="1"/>
</dbReference>
<dbReference type="GO" id="GO:0042632">
    <property type="term" value="P:cholesterol homeostasis"/>
    <property type="evidence" value="ECO:0007669"/>
    <property type="project" value="InterPro"/>
</dbReference>
<evidence type="ECO:0000313" key="13">
    <source>
        <dbReference type="Proteomes" id="UP001153620"/>
    </source>
</evidence>
<dbReference type="GO" id="GO:0071230">
    <property type="term" value="P:cellular response to amino acid stimulus"/>
    <property type="evidence" value="ECO:0007669"/>
    <property type="project" value="InterPro"/>
</dbReference>
<reference evidence="12" key="1">
    <citation type="submission" date="2022-01" db="EMBL/GenBank/DDBJ databases">
        <authorList>
            <person name="King R."/>
        </authorList>
    </citation>
    <scope>NUCLEOTIDE SEQUENCE</scope>
</reference>
<dbReference type="GO" id="GO:0071986">
    <property type="term" value="C:Ragulator complex"/>
    <property type="evidence" value="ECO:0007669"/>
    <property type="project" value="InterPro"/>
</dbReference>
<name>A0A9N9RYH2_9DIPT</name>
<evidence type="ECO:0000256" key="2">
    <source>
        <dbReference type="ARBA" id="ARBA00004577"/>
    </source>
</evidence>
<evidence type="ECO:0000256" key="3">
    <source>
        <dbReference type="ARBA" id="ARBA00010861"/>
    </source>
</evidence>
<keyword evidence="5" id="KW-0519">Myristate</keyword>
<evidence type="ECO:0000256" key="8">
    <source>
        <dbReference type="ARBA" id="ARBA00023139"/>
    </source>
</evidence>
<dbReference type="OrthoDB" id="5562028at2759"/>
<dbReference type="GO" id="GO:0043410">
    <property type="term" value="P:positive regulation of MAPK cascade"/>
    <property type="evidence" value="ECO:0007669"/>
    <property type="project" value="InterPro"/>
</dbReference>
<dbReference type="GO" id="GO:0007040">
    <property type="term" value="P:lysosome organization"/>
    <property type="evidence" value="ECO:0007669"/>
    <property type="project" value="InterPro"/>
</dbReference>
<organism evidence="12 13">
    <name type="scientific">Chironomus riparius</name>
    <dbReference type="NCBI Taxonomy" id="315576"/>
    <lineage>
        <taxon>Eukaryota</taxon>
        <taxon>Metazoa</taxon>
        <taxon>Ecdysozoa</taxon>
        <taxon>Arthropoda</taxon>
        <taxon>Hexapoda</taxon>
        <taxon>Insecta</taxon>
        <taxon>Pterygota</taxon>
        <taxon>Neoptera</taxon>
        <taxon>Endopterygota</taxon>
        <taxon>Diptera</taxon>
        <taxon>Nematocera</taxon>
        <taxon>Chironomoidea</taxon>
        <taxon>Chironomidae</taxon>
        <taxon>Chironominae</taxon>
        <taxon>Chironomus</taxon>
    </lineage>
</organism>
<keyword evidence="7" id="KW-0472">Membrane</keyword>
<dbReference type="EMBL" id="OU895879">
    <property type="protein sequence ID" value="CAG9806350.1"/>
    <property type="molecule type" value="Genomic_DNA"/>
</dbReference>
<keyword evidence="8" id="KW-0564">Palmitate</keyword>
<dbReference type="PANTHER" id="PTHR13401:SF2">
    <property type="entry name" value="RAGULATOR COMPLEX PROTEIN LAMTOR1"/>
    <property type="match status" value="1"/>
</dbReference>
<proteinExistence type="inferred from homology"/>
<evidence type="ECO:0000256" key="7">
    <source>
        <dbReference type="ARBA" id="ARBA00023136"/>
    </source>
</evidence>
<dbReference type="GO" id="GO:0016197">
    <property type="term" value="P:endosomal transport"/>
    <property type="evidence" value="ECO:0007669"/>
    <property type="project" value="InterPro"/>
</dbReference>
<evidence type="ECO:0000313" key="12">
    <source>
        <dbReference type="EMBL" id="CAG9806350.1"/>
    </source>
</evidence>
<sequence length="182" mass="20826">MDLVRTVVDAVIACFNCRENDSRSGEPTERSALLQHNADQRILQVRRISENQRVEVEYANSFPTREKDEQSELVKIVQETNSNIIDVAALDTHHMLEQSEYNCRVKTYTQRLAQQWNTIPTTETNYNGLLKDVANPEQLLTTNPPTSDDVISAREFIKDIAQAINDIKIDNHEDLVVPFQVT</sequence>
<protein>
    <recommendedName>
        <fullName evidence="4">Ragulator complex protein LAMTOR1</fullName>
    </recommendedName>
    <alternativeName>
        <fullName evidence="11">Late endosomal/lysosomal adaptor and MAPK and MTOR activator 1</fullName>
    </alternativeName>
</protein>
<dbReference type="InterPro" id="IPR028209">
    <property type="entry name" value="LAMTOR1/MEH1"/>
</dbReference>
<evidence type="ECO:0000256" key="1">
    <source>
        <dbReference type="ARBA" id="ARBA00004122"/>
    </source>
</evidence>
<evidence type="ECO:0000256" key="11">
    <source>
        <dbReference type="ARBA" id="ARBA00032695"/>
    </source>
</evidence>
<comment type="subcellular location">
    <subcellularLocation>
        <location evidence="2">Late endosome membrane</location>
        <topology evidence="2">Lipid-anchor</topology>
        <orientation evidence="2">Cytoplasmic side</orientation>
    </subcellularLocation>
    <subcellularLocation>
        <location evidence="1">Lysosome membrane</location>
        <topology evidence="1">Lipid-anchor</topology>
        <orientation evidence="1">Cytoplasmic side</orientation>
    </subcellularLocation>
</comment>
<dbReference type="GO" id="GO:0001919">
    <property type="term" value="P:regulation of receptor recycling"/>
    <property type="evidence" value="ECO:0007669"/>
    <property type="project" value="InterPro"/>
</dbReference>
<keyword evidence="6" id="KW-0967">Endosome</keyword>
<evidence type="ECO:0000256" key="6">
    <source>
        <dbReference type="ARBA" id="ARBA00022753"/>
    </source>
</evidence>
<reference evidence="12" key="2">
    <citation type="submission" date="2022-10" db="EMBL/GenBank/DDBJ databases">
        <authorList>
            <consortium name="ENA_rothamsted_submissions"/>
            <consortium name="culmorum"/>
            <person name="King R."/>
        </authorList>
    </citation>
    <scope>NUCLEOTIDE SEQUENCE</scope>
</reference>
<evidence type="ECO:0000256" key="10">
    <source>
        <dbReference type="ARBA" id="ARBA00023288"/>
    </source>
</evidence>
<dbReference type="PANTHER" id="PTHR13401">
    <property type="entry name" value="RAGULATOR COMPLEX PROTEIN LAMTOR1"/>
    <property type="match status" value="1"/>
</dbReference>
<dbReference type="GO" id="GO:0005765">
    <property type="term" value="C:lysosomal membrane"/>
    <property type="evidence" value="ECO:0007669"/>
    <property type="project" value="UniProtKB-SubCell"/>
</dbReference>
<dbReference type="GO" id="GO:0045121">
    <property type="term" value="C:membrane raft"/>
    <property type="evidence" value="ECO:0007669"/>
    <property type="project" value="InterPro"/>
</dbReference>
<keyword evidence="10" id="KW-0449">Lipoprotein</keyword>
<gene>
    <name evidence="12" type="ORF">CHIRRI_LOCUS9210</name>
</gene>
<evidence type="ECO:0000256" key="4">
    <source>
        <dbReference type="ARBA" id="ARBA00016099"/>
    </source>
</evidence>
<dbReference type="Proteomes" id="UP001153620">
    <property type="component" value="Chromosome 3"/>
</dbReference>
<dbReference type="GO" id="GO:0005085">
    <property type="term" value="F:guanyl-nucleotide exchange factor activity"/>
    <property type="evidence" value="ECO:0007669"/>
    <property type="project" value="TreeGrafter"/>
</dbReference>
<dbReference type="GO" id="GO:0032008">
    <property type="term" value="P:positive regulation of TOR signaling"/>
    <property type="evidence" value="ECO:0007669"/>
    <property type="project" value="InterPro"/>
</dbReference>
<dbReference type="GO" id="GO:0060090">
    <property type="term" value="F:molecular adaptor activity"/>
    <property type="evidence" value="ECO:0007669"/>
    <property type="project" value="TreeGrafter"/>
</dbReference>
<dbReference type="AlphaFoldDB" id="A0A9N9RYH2"/>